<dbReference type="Proteomes" id="UP000005446">
    <property type="component" value="Unassembled WGS sequence"/>
</dbReference>
<dbReference type="EMBL" id="AGUE01000170">
    <property type="protein sequence ID" value="EHK97874.1"/>
    <property type="molecule type" value="Genomic_DNA"/>
</dbReference>
<name>H0EUD8_GLAL7</name>
<organism evidence="1 2">
    <name type="scientific">Glarea lozoyensis (strain ATCC 74030 / MF5533)</name>
    <dbReference type="NCBI Taxonomy" id="1104152"/>
    <lineage>
        <taxon>Eukaryota</taxon>
        <taxon>Fungi</taxon>
        <taxon>Dikarya</taxon>
        <taxon>Ascomycota</taxon>
        <taxon>Pezizomycotina</taxon>
        <taxon>Leotiomycetes</taxon>
        <taxon>Helotiales</taxon>
        <taxon>Helotiaceae</taxon>
        <taxon>Glarea</taxon>
    </lineage>
</organism>
<dbReference type="InParanoid" id="H0EUD8"/>
<comment type="caution">
    <text evidence="1">The sequence shown here is derived from an EMBL/GenBank/DDBJ whole genome shotgun (WGS) entry which is preliminary data.</text>
</comment>
<accession>H0EUD8</accession>
<dbReference type="HOGENOM" id="CLU_1806357_0_0_1"/>
<sequence>MEPVICHQLCLKNKDCKSFQVVSNATDVQLWIALITSLPEPAPEPRKRDENDDIPPPFYFSGIPSETLSDICSCIVTNPVPGTTVTKTTSKGTTTTVAIPKPTTVVTTVVSSVGATSTTEVTKITTVYATQTVTQWSRLSILA</sequence>
<keyword evidence="2" id="KW-1185">Reference proteome</keyword>
<dbReference type="OrthoDB" id="3562088at2759"/>
<evidence type="ECO:0000313" key="2">
    <source>
        <dbReference type="Proteomes" id="UP000005446"/>
    </source>
</evidence>
<evidence type="ECO:0000313" key="1">
    <source>
        <dbReference type="EMBL" id="EHK97874.1"/>
    </source>
</evidence>
<gene>
    <name evidence="1" type="ORF">M7I_6372</name>
</gene>
<dbReference type="AlphaFoldDB" id="H0EUD8"/>
<proteinExistence type="predicted"/>
<protein>
    <submittedName>
        <fullName evidence="1">Uncharacterized protein</fullName>
    </submittedName>
</protein>
<reference evidence="1 2" key="1">
    <citation type="journal article" date="2012" name="Eukaryot. Cell">
        <title>Genome sequence of the fungus Glarea lozoyensis: the first genome sequence of a species from the Helotiaceae family.</title>
        <authorList>
            <person name="Youssar L."/>
            <person name="Gruening B.A."/>
            <person name="Erxleben A."/>
            <person name="Guenther S."/>
            <person name="Huettel W."/>
        </authorList>
    </citation>
    <scope>NUCLEOTIDE SEQUENCE [LARGE SCALE GENOMIC DNA]</scope>
    <source>
        <strain evidence="2">ATCC 74030 / MF5533</strain>
    </source>
</reference>